<evidence type="ECO:0000313" key="4">
    <source>
        <dbReference type="Proteomes" id="UP000198384"/>
    </source>
</evidence>
<evidence type="ECO:0000313" key="3">
    <source>
        <dbReference type="EMBL" id="SNR66953.1"/>
    </source>
</evidence>
<dbReference type="OrthoDB" id="1068986at2"/>
<dbReference type="EMBL" id="FZNT01000008">
    <property type="protein sequence ID" value="SNR66953.1"/>
    <property type="molecule type" value="Genomic_DNA"/>
</dbReference>
<dbReference type="NCBIfam" id="TIGR01200">
    <property type="entry name" value="GLPGLI"/>
    <property type="match status" value="1"/>
</dbReference>
<dbReference type="Pfam" id="PF09697">
    <property type="entry name" value="Porph_ging"/>
    <property type="match status" value="1"/>
</dbReference>
<feature type="region of interest" description="Disordered" evidence="1">
    <location>
        <begin position="272"/>
        <end position="293"/>
    </location>
</feature>
<dbReference type="Proteomes" id="UP000198384">
    <property type="component" value="Unassembled WGS sequence"/>
</dbReference>
<dbReference type="AlphaFoldDB" id="A0A238Y8H5"/>
<accession>A0A238Y8H5</accession>
<keyword evidence="2" id="KW-0732">Signal</keyword>
<organism evidence="3 4">
    <name type="scientific">Lutibacter agarilyticus</name>
    <dbReference type="NCBI Taxonomy" id="1109740"/>
    <lineage>
        <taxon>Bacteria</taxon>
        <taxon>Pseudomonadati</taxon>
        <taxon>Bacteroidota</taxon>
        <taxon>Flavobacteriia</taxon>
        <taxon>Flavobacteriales</taxon>
        <taxon>Flavobacteriaceae</taxon>
        <taxon>Lutibacter</taxon>
    </lineage>
</organism>
<protein>
    <submittedName>
        <fullName evidence="3">GLPGLI family protein</fullName>
    </submittedName>
</protein>
<dbReference type="InterPro" id="IPR005901">
    <property type="entry name" value="GLPGLI"/>
</dbReference>
<sequence>MKNYLLKSTTAILLLCTVTLSAQDFQGKAIYFSKTTLDIDLSGSGMPADRIKMVKERMKNNLERTYEFTFDKTASIYKQEEQLQQAGGPGGGRGGMRMMMFGGGASGDYYKNIQTKKSTKENEFSGKNFLVKDDLVAYDWKMEQETKMIGNYLCFKATTTIERQAKPEIKFGRRSPEEREAEEKKAKELENVMEVIIVTAWYTMDIPVSNGPGDYWGLPGLILEIDAGDTKILCTKIVMNPKEKATISEPSKGKVVTQAEYDKIVKEKTEEMRERFQNERQKSGGGGHMRVRG</sequence>
<name>A0A238Y8H5_9FLAO</name>
<proteinExistence type="predicted"/>
<evidence type="ECO:0000256" key="1">
    <source>
        <dbReference type="SAM" id="MobiDB-lite"/>
    </source>
</evidence>
<feature type="compositionally biased region" description="Basic and acidic residues" evidence="1">
    <location>
        <begin position="272"/>
        <end position="282"/>
    </location>
</feature>
<evidence type="ECO:0000256" key="2">
    <source>
        <dbReference type="SAM" id="SignalP"/>
    </source>
</evidence>
<feature type="compositionally biased region" description="Gly residues" evidence="1">
    <location>
        <begin position="283"/>
        <end position="293"/>
    </location>
</feature>
<dbReference type="RefSeq" id="WP_089382304.1">
    <property type="nucleotide sequence ID" value="NZ_FZNT01000008.1"/>
</dbReference>
<keyword evidence="4" id="KW-1185">Reference proteome</keyword>
<feature type="signal peptide" evidence="2">
    <location>
        <begin position="1"/>
        <end position="22"/>
    </location>
</feature>
<reference evidence="3 4" key="1">
    <citation type="submission" date="2017-06" db="EMBL/GenBank/DDBJ databases">
        <authorList>
            <person name="Kim H.J."/>
            <person name="Triplett B.A."/>
        </authorList>
    </citation>
    <scope>NUCLEOTIDE SEQUENCE [LARGE SCALE GENOMIC DNA]</scope>
    <source>
        <strain evidence="3 4">DSM 29150</strain>
    </source>
</reference>
<gene>
    <name evidence="3" type="ORF">SAMN06265371_10899</name>
</gene>
<feature type="chain" id="PRO_5012195789" evidence="2">
    <location>
        <begin position="23"/>
        <end position="293"/>
    </location>
</feature>